<reference evidence="2 3" key="1">
    <citation type="journal article" date="2019" name="Int. J. Syst. Evol. Microbiol.">
        <title>The Global Catalogue of Microorganisms (GCM) 10K type strain sequencing project: providing services to taxonomists for standard genome sequencing and annotation.</title>
        <authorList>
            <consortium name="The Broad Institute Genomics Platform"/>
            <consortium name="The Broad Institute Genome Sequencing Center for Infectious Disease"/>
            <person name="Wu L."/>
            <person name="Ma J."/>
        </authorList>
    </citation>
    <scope>NUCLEOTIDE SEQUENCE [LARGE SCALE GENOMIC DNA]</scope>
    <source>
        <strain evidence="2 3">JCM 10303</strain>
    </source>
</reference>
<feature type="region of interest" description="Disordered" evidence="1">
    <location>
        <begin position="36"/>
        <end position="67"/>
    </location>
</feature>
<evidence type="ECO:0000256" key="1">
    <source>
        <dbReference type="SAM" id="MobiDB-lite"/>
    </source>
</evidence>
<sequence length="67" mass="7059">MDSTPIYTELQQTLIDPEASNWGPSAPPEFAAALTERAERGGEEGAKSSSKSTAARGGGGRRHRAED</sequence>
<keyword evidence="3" id="KW-1185">Reference proteome</keyword>
<dbReference type="EMBL" id="BAAAGS010000027">
    <property type="protein sequence ID" value="GAA0537505.1"/>
    <property type="molecule type" value="Genomic_DNA"/>
</dbReference>
<evidence type="ECO:0000313" key="2">
    <source>
        <dbReference type="EMBL" id="GAA0537505.1"/>
    </source>
</evidence>
<proteinExistence type="predicted"/>
<protein>
    <submittedName>
        <fullName evidence="2">Uncharacterized protein</fullName>
    </submittedName>
</protein>
<name>A0ABN1D8Y5_SACER</name>
<dbReference type="Proteomes" id="UP001500729">
    <property type="component" value="Unassembled WGS sequence"/>
</dbReference>
<dbReference type="RefSeq" id="WP_009945378.1">
    <property type="nucleotide sequence ID" value="NZ_BAAAGS010000027.1"/>
</dbReference>
<feature type="compositionally biased region" description="Basic and acidic residues" evidence="1">
    <location>
        <begin position="36"/>
        <end position="46"/>
    </location>
</feature>
<gene>
    <name evidence="2" type="ORF">GCM10009533_40910</name>
</gene>
<evidence type="ECO:0000313" key="3">
    <source>
        <dbReference type="Proteomes" id="UP001500729"/>
    </source>
</evidence>
<organism evidence="2 3">
    <name type="scientific">Saccharopolyspora erythraea</name>
    <name type="common">Streptomyces erythraeus</name>
    <dbReference type="NCBI Taxonomy" id="1836"/>
    <lineage>
        <taxon>Bacteria</taxon>
        <taxon>Bacillati</taxon>
        <taxon>Actinomycetota</taxon>
        <taxon>Actinomycetes</taxon>
        <taxon>Pseudonocardiales</taxon>
        <taxon>Pseudonocardiaceae</taxon>
        <taxon>Saccharopolyspora</taxon>
    </lineage>
</organism>
<accession>A0ABN1D8Y5</accession>
<comment type="caution">
    <text evidence="2">The sequence shown here is derived from an EMBL/GenBank/DDBJ whole genome shotgun (WGS) entry which is preliminary data.</text>
</comment>